<name>A0A9Q0QYR5_9MAGN</name>
<dbReference type="OrthoDB" id="2008664at2759"/>
<comment type="caution">
    <text evidence="2">The sequence shown here is derived from an EMBL/GenBank/DDBJ whole genome shotgun (WGS) entry which is preliminary data.</text>
</comment>
<reference evidence="2" key="1">
    <citation type="journal article" date="2023" name="Plant J.">
        <title>The genome of the king protea, Protea cynaroides.</title>
        <authorList>
            <person name="Chang J."/>
            <person name="Duong T.A."/>
            <person name="Schoeman C."/>
            <person name="Ma X."/>
            <person name="Roodt D."/>
            <person name="Barker N."/>
            <person name="Li Z."/>
            <person name="Van de Peer Y."/>
            <person name="Mizrachi E."/>
        </authorList>
    </citation>
    <scope>NUCLEOTIDE SEQUENCE</scope>
    <source>
        <tissue evidence="2">Young leaves</tissue>
    </source>
</reference>
<proteinExistence type="predicted"/>
<evidence type="ECO:0000313" key="2">
    <source>
        <dbReference type="EMBL" id="KAJ4976649.1"/>
    </source>
</evidence>
<keyword evidence="3" id="KW-1185">Reference proteome</keyword>
<keyword evidence="1" id="KW-0732">Signal</keyword>
<evidence type="ECO:0000313" key="3">
    <source>
        <dbReference type="Proteomes" id="UP001141806"/>
    </source>
</evidence>
<dbReference type="Proteomes" id="UP001141806">
    <property type="component" value="Unassembled WGS sequence"/>
</dbReference>
<organism evidence="2 3">
    <name type="scientific">Protea cynaroides</name>
    <dbReference type="NCBI Taxonomy" id="273540"/>
    <lineage>
        <taxon>Eukaryota</taxon>
        <taxon>Viridiplantae</taxon>
        <taxon>Streptophyta</taxon>
        <taxon>Embryophyta</taxon>
        <taxon>Tracheophyta</taxon>
        <taxon>Spermatophyta</taxon>
        <taxon>Magnoliopsida</taxon>
        <taxon>Proteales</taxon>
        <taxon>Proteaceae</taxon>
        <taxon>Protea</taxon>
    </lineage>
</organism>
<sequence>MARFAATITLIFSLFLLSNARLQPNEWNPSNSNDLPDSTSNSIHLIDSDTEPKILLPSQKSIEDSVISHEFLEFGSIDATDDELSGYEDVILAPLTINSIEDDDEYLEVEQHKMHKNHGGPFHFPFLFGFHKYCRHHSMEEEEKHKKHGFLFHFFHKHCHHHKKDKKYKEMEKQFQPLIAGEDFPYGGDIMIKSRTAGVFHEKRLHHHHHNNQKKKHSGLLKWFRKFFKHFH</sequence>
<protein>
    <submittedName>
        <fullName evidence="2">Uncharacterized protein</fullName>
    </submittedName>
</protein>
<dbReference type="AlphaFoldDB" id="A0A9Q0QYR5"/>
<feature type="chain" id="PRO_5040298124" evidence="1">
    <location>
        <begin position="21"/>
        <end position="232"/>
    </location>
</feature>
<feature type="signal peptide" evidence="1">
    <location>
        <begin position="1"/>
        <end position="20"/>
    </location>
</feature>
<gene>
    <name evidence="2" type="ORF">NE237_001755</name>
</gene>
<evidence type="ECO:0000256" key="1">
    <source>
        <dbReference type="SAM" id="SignalP"/>
    </source>
</evidence>
<accession>A0A9Q0QYR5</accession>
<dbReference type="EMBL" id="JAMYWD010000003">
    <property type="protein sequence ID" value="KAJ4976649.1"/>
    <property type="molecule type" value="Genomic_DNA"/>
</dbReference>